<feature type="domain" description="Histidine kinase" evidence="6">
    <location>
        <begin position="35"/>
        <end position="144"/>
    </location>
</feature>
<dbReference type="Pfam" id="PF02518">
    <property type="entry name" value="HATPase_c"/>
    <property type="match status" value="1"/>
</dbReference>
<dbReference type="EC" id="2.7.13.3" evidence="2"/>
<evidence type="ECO:0000256" key="5">
    <source>
        <dbReference type="ARBA" id="ARBA00023012"/>
    </source>
</evidence>
<dbReference type="InterPro" id="IPR003594">
    <property type="entry name" value="HATPase_dom"/>
</dbReference>
<organism evidence="7 8">
    <name type="scientific">Demequina litorisediminis</name>
    <dbReference type="NCBI Taxonomy" id="1849022"/>
    <lineage>
        <taxon>Bacteria</taxon>
        <taxon>Bacillati</taxon>
        <taxon>Actinomycetota</taxon>
        <taxon>Actinomycetes</taxon>
        <taxon>Micrococcales</taxon>
        <taxon>Demequinaceae</taxon>
        <taxon>Demequina</taxon>
    </lineage>
</organism>
<proteinExistence type="predicted"/>
<comment type="caution">
    <text evidence="7">The sequence shown here is derived from an EMBL/GenBank/DDBJ whole genome shotgun (WGS) entry which is preliminary data.</text>
</comment>
<evidence type="ECO:0000259" key="6">
    <source>
        <dbReference type="PROSITE" id="PS50109"/>
    </source>
</evidence>
<accession>A0ABQ6IF34</accession>
<evidence type="ECO:0000256" key="2">
    <source>
        <dbReference type="ARBA" id="ARBA00012438"/>
    </source>
</evidence>
<keyword evidence="5" id="KW-0902">Two-component regulatory system</keyword>
<dbReference type="Gene3D" id="3.30.565.10">
    <property type="entry name" value="Histidine kinase-like ATPase, C-terminal domain"/>
    <property type="match status" value="1"/>
</dbReference>
<evidence type="ECO:0000313" key="7">
    <source>
        <dbReference type="EMBL" id="GMA35895.1"/>
    </source>
</evidence>
<dbReference type="PANTHER" id="PTHR43711">
    <property type="entry name" value="TWO-COMPONENT HISTIDINE KINASE"/>
    <property type="match status" value="1"/>
</dbReference>
<gene>
    <name evidence="7" type="ORF">GCM10025876_20990</name>
</gene>
<dbReference type="Proteomes" id="UP001157125">
    <property type="component" value="Unassembled WGS sequence"/>
</dbReference>
<evidence type="ECO:0000256" key="1">
    <source>
        <dbReference type="ARBA" id="ARBA00000085"/>
    </source>
</evidence>
<dbReference type="InterPro" id="IPR005467">
    <property type="entry name" value="His_kinase_dom"/>
</dbReference>
<protein>
    <recommendedName>
        <fullName evidence="2">histidine kinase</fullName>
        <ecNumber evidence="2">2.7.13.3</ecNumber>
    </recommendedName>
</protein>
<dbReference type="InterPro" id="IPR036890">
    <property type="entry name" value="HATPase_C_sf"/>
</dbReference>
<dbReference type="SUPFAM" id="SSF55874">
    <property type="entry name" value="ATPase domain of HSP90 chaperone/DNA topoisomerase II/histidine kinase"/>
    <property type="match status" value="1"/>
</dbReference>
<dbReference type="InterPro" id="IPR004358">
    <property type="entry name" value="Sig_transdc_His_kin-like_C"/>
</dbReference>
<dbReference type="PROSITE" id="PS50109">
    <property type="entry name" value="HIS_KIN"/>
    <property type="match status" value="1"/>
</dbReference>
<dbReference type="SMART" id="SM00387">
    <property type="entry name" value="HATPase_c"/>
    <property type="match status" value="1"/>
</dbReference>
<dbReference type="RefSeq" id="WP_284328268.1">
    <property type="nucleotide sequence ID" value="NZ_BSUN01000001.1"/>
</dbReference>
<sequence length="158" mass="15478">MSLATLATEIVANATVAYPATEFTFGGGDAVAHVDGDRMRQALLNVVANAAVHGGPHVTVTVVAAPDGALLTVHDDGPGMAPEVAARATERFVRGDTSRQRATGGAGLGLAITAAIVDAHHGSLDVASAPGDGTTITIALPAPNSSPAASAPSAPTSP</sequence>
<name>A0ABQ6IF34_9MICO</name>
<dbReference type="PANTHER" id="PTHR43711:SF1">
    <property type="entry name" value="HISTIDINE KINASE 1"/>
    <property type="match status" value="1"/>
</dbReference>
<comment type="catalytic activity">
    <reaction evidence="1">
        <text>ATP + protein L-histidine = ADP + protein N-phospho-L-histidine.</text>
        <dbReference type="EC" id="2.7.13.3"/>
    </reaction>
</comment>
<dbReference type="InterPro" id="IPR050736">
    <property type="entry name" value="Sensor_HK_Regulatory"/>
</dbReference>
<keyword evidence="4" id="KW-0418">Kinase</keyword>
<keyword evidence="8" id="KW-1185">Reference proteome</keyword>
<dbReference type="PRINTS" id="PR00344">
    <property type="entry name" value="BCTRLSENSOR"/>
</dbReference>
<dbReference type="CDD" id="cd00075">
    <property type="entry name" value="HATPase"/>
    <property type="match status" value="1"/>
</dbReference>
<keyword evidence="3" id="KW-0808">Transferase</keyword>
<evidence type="ECO:0000313" key="8">
    <source>
        <dbReference type="Proteomes" id="UP001157125"/>
    </source>
</evidence>
<reference evidence="8" key="1">
    <citation type="journal article" date="2019" name="Int. J. Syst. Evol. Microbiol.">
        <title>The Global Catalogue of Microorganisms (GCM) 10K type strain sequencing project: providing services to taxonomists for standard genome sequencing and annotation.</title>
        <authorList>
            <consortium name="The Broad Institute Genomics Platform"/>
            <consortium name="The Broad Institute Genome Sequencing Center for Infectious Disease"/>
            <person name="Wu L."/>
            <person name="Ma J."/>
        </authorList>
    </citation>
    <scope>NUCLEOTIDE SEQUENCE [LARGE SCALE GENOMIC DNA]</scope>
    <source>
        <strain evidence="8">NBRC 112299</strain>
    </source>
</reference>
<evidence type="ECO:0000256" key="3">
    <source>
        <dbReference type="ARBA" id="ARBA00022679"/>
    </source>
</evidence>
<evidence type="ECO:0000256" key="4">
    <source>
        <dbReference type="ARBA" id="ARBA00022777"/>
    </source>
</evidence>
<dbReference type="EMBL" id="BSUN01000001">
    <property type="protein sequence ID" value="GMA35895.1"/>
    <property type="molecule type" value="Genomic_DNA"/>
</dbReference>